<organism evidence="1 2">
    <name type="scientific">Clostridium baratii str. Sullivan</name>
    <dbReference type="NCBI Taxonomy" id="1415775"/>
    <lineage>
        <taxon>Bacteria</taxon>
        <taxon>Bacillati</taxon>
        <taxon>Bacillota</taxon>
        <taxon>Clostridia</taxon>
        <taxon>Eubacteriales</taxon>
        <taxon>Clostridiaceae</taxon>
        <taxon>Clostridium</taxon>
    </lineage>
</organism>
<keyword evidence="1" id="KW-0614">Plasmid</keyword>
<reference evidence="1 2" key="1">
    <citation type="journal article" date="2015" name="Infect. Genet. Evol.">
        <title>Genomic sequences of six botulinum neurotoxin-producing strains representing three clostridial species illustrate the mobility and diversity of botulinum neurotoxin genes.</title>
        <authorList>
            <person name="Smith T.J."/>
            <person name="Hill K.K."/>
            <person name="Xie G."/>
            <person name="Foley B.T."/>
            <person name="Williamson C.H."/>
            <person name="Foster J.T."/>
            <person name="Johnson S.L."/>
            <person name="Chertkov O."/>
            <person name="Teshima H."/>
            <person name="Gibbons H.S."/>
            <person name="Johnsky L.A."/>
            <person name="Karavis M.A."/>
            <person name="Smith L.A."/>
        </authorList>
    </citation>
    <scope>NUCLEOTIDE SEQUENCE [LARGE SCALE GENOMIC DNA]</scope>
    <source>
        <strain evidence="1">Sullivan</strain>
        <plasmid evidence="2">Plasmid pCBJ</plasmid>
    </source>
</reference>
<geneLocation type="plasmid" evidence="1 2">
    <name>pCBJ</name>
</geneLocation>
<dbReference type="KEGG" id="cbv:U729_3150"/>
<dbReference type="RefSeq" id="WP_040113657.1">
    <property type="nucleotide sequence ID" value="NZ_CP006906.1"/>
</dbReference>
<evidence type="ECO:0000313" key="1">
    <source>
        <dbReference type="EMBL" id="AIY85217.1"/>
    </source>
</evidence>
<gene>
    <name evidence="1" type="ORF">U729_3150</name>
</gene>
<protein>
    <submittedName>
        <fullName evidence="1">Uncharacterized protein</fullName>
    </submittedName>
</protein>
<keyword evidence="2" id="KW-1185">Reference proteome</keyword>
<name>A0A0A7G049_9CLOT</name>
<dbReference type="EMBL" id="CP006906">
    <property type="protein sequence ID" value="AIY85217.1"/>
    <property type="molecule type" value="Genomic_DNA"/>
</dbReference>
<dbReference type="OrthoDB" id="10018276at2"/>
<sequence length="674" mass="77754">MIIDKIHREKIKEKSISSSVKNGIVPASKNVKSIIKDYLANINPGKCNIDFIDIESYSKSNPEKWNTIIKQIDYEVDTMIKAQKTIKDEINYLGNRIAELQDKAVAETQKINQRILNLKEILANSTTYTNKNYIFDDFKNIEFYSDKERNLPSTTAFIDLLNKRVSNIKKDYEFSNINLESASIKINIDTNGEGSVIGDIKNIIKNDNKPVLISSESNINLYFNAEIEVALLIPTFMNNIKINLSSVSKIKCSLRIVDEDGITHTLNDIETINLAEWSFIQKKVSKFYITFAADKQSGVTEQKIYTSSFMLNKIEAFNDFFETTSTFVTKTMNFPQILDAVKLEANDVLMPKTNIEYFIAIDNGIAPLNWVNVKNNCETSLNMLNEQQEILNNTIPYFGHAINNDCYLIGSLNKHYNSNSLMLLSGYQQWNVEVLNSTKFDSNYTLNMNDYSKDKIIERTSIDYESYKINIKQNKMYAMSTIVYCDKDFESKEFYINSNVPKGSTFQTIVIFNHNIVKKTKGTYKFAFRKGKNIINILLFTNKDCSFTHNLNFKTISQNCGHGGKLKQVSESYLKNNLYKNNDEYFCVDSSNNILVKINPLQLSEYFKSDIEKSDFNFQDYTRYYLSYKYLPKENYHLCLKNNIPNTNIRLMAVLNSESIYISPELTSYVLKGR</sequence>
<dbReference type="HOGENOM" id="CLU_407542_0_0_9"/>
<proteinExistence type="predicted"/>
<evidence type="ECO:0000313" key="2">
    <source>
        <dbReference type="Proteomes" id="UP000030635"/>
    </source>
</evidence>
<dbReference type="Proteomes" id="UP000030635">
    <property type="component" value="Plasmid pCBJ"/>
</dbReference>
<dbReference type="AlphaFoldDB" id="A0A0A7G049"/>
<accession>A0A0A7G049</accession>